<dbReference type="Proteomes" id="UP000527143">
    <property type="component" value="Unassembled WGS sequence"/>
</dbReference>
<evidence type="ECO:0000313" key="1">
    <source>
        <dbReference type="EMBL" id="MBB5712390.1"/>
    </source>
</evidence>
<gene>
    <name evidence="1" type="ORF">FHT02_003649</name>
</gene>
<dbReference type="AlphaFoldDB" id="A0A840YRU2"/>
<name>A0A840YRU2_9SPHN</name>
<comment type="caution">
    <text evidence="1">The sequence shown here is derived from an EMBL/GenBank/DDBJ whole genome shotgun (WGS) entry which is preliminary data.</text>
</comment>
<evidence type="ECO:0000313" key="2">
    <source>
        <dbReference type="Proteomes" id="UP000527143"/>
    </source>
</evidence>
<keyword evidence="2" id="KW-1185">Reference proteome</keyword>
<proteinExistence type="predicted"/>
<accession>A0A840YRU2</accession>
<dbReference type="EMBL" id="JACIJF010000016">
    <property type="protein sequence ID" value="MBB5712390.1"/>
    <property type="molecule type" value="Genomic_DNA"/>
</dbReference>
<protein>
    <submittedName>
        <fullName evidence="1">Uncharacterized protein</fullName>
    </submittedName>
</protein>
<organism evidence="1 2">
    <name type="scientific">Sphingomonas xinjiangensis</name>
    <dbReference type="NCBI Taxonomy" id="643568"/>
    <lineage>
        <taxon>Bacteria</taxon>
        <taxon>Pseudomonadati</taxon>
        <taxon>Pseudomonadota</taxon>
        <taxon>Alphaproteobacteria</taxon>
        <taxon>Sphingomonadales</taxon>
        <taxon>Sphingomonadaceae</taxon>
        <taxon>Sphingomonas</taxon>
    </lineage>
</organism>
<reference evidence="1 2" key="1">
    <citation type="submission" date="2020-08" db="EMBL/GenBank/DDBJ databases">
        <title>Genomic Encyclopedia of Type Strains, Phase IV (KMG-IV): sequencing the most valuable type-strain genomes for metagenomic binning, comparative biology and taxonomic classification.</title>
        <authorList>
            <person name="Goeker M."/>
        </authorList>
    </citation>
    <scope>NUCLEOTIDE SEQUENCE [LARGE SCALE GENOMIC DNA]</scope>
    <source>
        <strain evidence="1 2">DSM 26736</strain>
    </source>
</reference>
<dbReference type="RefSeq" id="WP_184090826.1">
    <property type="nucleotide sequence ID" value="NZ_JACIJF010000016.1"/>
</dbReference>
<sequence length="168" mass="17891">MPCVIDIGGAPASEPCAQLGQTPDFERINKLEVAAYRAAIIAQYGSPPAGCALVELRNPHDFGTYFTLGVRVDDDDASIGAAADYLNVVEEGLGTWLEAGFSPPVTYGEDGEPKDVRKLQDIIISALLITRPGRDGRFALADFQKLHGNLTSAYPAEACAALELLRPS</sequence>